<dbReference type="InterPro" id="IPR000594">
    <property type="entry name" value="ThiF_NAD_FAD-bd"/>
</dbReference>
<evidence type="ECO:0000256" key="2">
    <source>
        <dbReference type="SAM" id="MobiDB-lite"/>
    </source>
</evidence>
<comment type="similarity">
    <text evidence="1">Belongs to the HesA/MoeB/ThiF family.</text>
</comment>
<evidence type="ECO:0000313" key="5">
    <source>
        <dbReference type="Proteomes" id="UP000315724"/>
    </source>
</evidence>
<dbReference type="CDD" id="cd00757">
    <property type="entry name" value="ThiF_MoeB_HesA_family"/>
    <property type="match status" value="1"/>
</dbReference>
<dbReference type="Gene3D" id="3.40.50.720">
    <property type="entry name" value="NAD(P)-binding Rossmann-like Domain"/>
    <property type="match status" value="1"/>
</dbReference>
<dbReference type="EMBL" id="CP036267">
    <property type="protein sequence ID" value="QDT33175.1"/>
    <property type="molecule type" value="Genomic_DNA"/>
</dbReference>
<dbReference type="GO" id="GO:0005737">
    <property type="term" value="C:cytoplasm"/>
    <property type="evidence" value="ECO:0007669"/>
    <property type="project" value="TreeGrafter"/>
</dbReference>
<feature type="domain" description="THIF-type NAD/FAD binding fold" evidence="3">
    <location>
        <begin position="31"/>
        <end position="261"/>
    </location>
</feature>
<dbReference type="InterPro" id="IPR035985">
    <property type="entry name" value="Ubiquitin-activating_enz"/>
</dbReference>
<proteinExistence type="inferred from homology"/>
<keyword evidence="4" id="KW-0548">Nucleotidyltransferase</keyword>
<dbReference type="GO" id="GO:0016779">
    <property type="term" value="F:nucleotidyltransferase activity"/>
    <property type="evidence" value="ECO:0007669"/>
    <property type="project" value="UniProtKB-KW"/>
</dbReference>
<dbReference type="InterPro" id="IPR045886">
    <property type="entry name" value="ThiF/MoeB/HesA"/>
</dbReference>
<sequence>MNNASQTRKREIKTMSATQQHLTDEEKARYEWQIWTPDIGEAGQEKLKSASVLVSRLGGVGGTVAYYLAAAGIGKLVLAHGGNVKPSDLNRQLLMTTDWLGRPRSESAPKRLRELNPNVEICTVSENINEENVDSLVEQVDLVVDAAPLFSERFAMNRACVEQKKPLVESAMFDFDAQLTTIIPGKTPCLACIYPEDPPHWKREFPVFGAVSGTIAAMAAVEVIKYFTGVGETLQGEMLWANLRRMEFKKLPIQKQPDCPVCSGLT</sequence>
<dbReference type="EC" id="2.7.7.73" evidence="4"/>
<organism evidence="4 5">
    <name type="scientific">Thalassoglobus polymorphus</name>
    <dbReference type="NCBI Taxonomy" id="2527994"/>
    <lineage>
        <taxon>Bacteria</taxon>
        <taxon>Pseudomonadati</taxon>
        <taxon>Planctomycetota</taxon>
        <taxon>Planctomycetia</taxon>
        <taxon>Planctomycetales</taxon>
        <taxon>Planctomycetaceae</taxon>
        <taxon>Thalassoglobus</taxon>
    </lineage>
</organism>
<name>A0A517QNJ3_9PLAN</name>
<keyword evidence="4" id="KW-0808">Transferase</keyword>
<dbReference type="SUPFAM" id="SSF69572">
    <property type="entry name" value="Activating enzymes of the ubiquitin-like proteins"/>
    <property type="match status" value="1"/>
</dbReference>
<dbReference type="KEGG" id="tpol:Mal48_24280"/>
<evidence type="ECO:0000259" key="3">
    <source>
        <dbReference type="Pfam" id="PF00899"/>
    </source>
</evidence>
<dbReference type="Proteomes" id="UP000315724">
    <property type="component" value="Chromosome"/>
</dbReference>
<evidence type="ECO:0000313" key="4">
    <source>
        <dbReference type="EMBL" id="QDT33175.1"/>
    </source>
</evidence>
<dbReference type="PANTHER" id="PTHR10953">
    <property type="entry name" value="UBIQUITIN-ACTIVATING ENZYME E1"/>
    <property type="match status" value="1"/>
</dbReference>
<keyword evidence="5" id="KW-1185">Reference proteome</keyword>
<dbReference type="AlphaFoldDB" id="A0A517QNJ3"/>
<feature type="region of interest" description="Disordered" evidence="2">
    <location>
        <begin position="1"/>
        <end position="23"/>
    </location>
</feature>
<evidence type="ECO:0000256" key="1">
    <source>
        <dbReference type="ARBA" id="ARBA00009919"/>
    </source>
</evidence>
<accession>A0A517QNJ3</accession>
<dbReference type="GO" id="GO:0004792">
    <property type="term" value="F:thiosulfate-cyanide sulfurtransferase activity"/>
    <property type="evidence" value="ECO:0007669"/>
    <property type="project" value="TreeGrafter"/>
</dbReference>
<reference evidence="4 5" key="1">
    <citation type="submission" date="2019-02" db="EMBL/GenBank/DDBJ databases">
        <title>Deep-cultivation of Planctomycetes and their phenomic and genomic characterization uncovers novel biology.</title>
        <authorList>
            <person name="Wiegand S."/>
            <person name="Jogler M."/>
            <person name="Boedeker C."/>
            <person name="Pinto D."/>
            <person name="Vollmers J."/>
            <person name="Rivas-Marin E."/>
            <person name="Kohn T."/>
            <person name="Peeters S.H."/>
            <person name="Heuer A."/>
            <person name="Rast P."/>
            <person name="Oberbeckmann S."/>
            <person name="Bunk B."/>
            <person name="Jeske O."/>
            <person name="Meyerdierks A."/>
            <person name="Storesund J.E."/>
            <person name="Kallscheuer N."/>
            <person name="Luecker S."/>
            <person name="Lage O.M."/>
            <person name="Pohl T."/>
            <person name="Merkel B.J."/>
            <person name="Hornburger P."/>
            <person name="Mueller R.-W."/>
            <person name="Bruemmer F."/>
            <person name="Labrenz M."/>
            <person name="Spormann A.M."/>
            <person name="Op den Camp H."/>
            <person name="Overmann J."/>
            <person name="Amann R."/>
            <person name="Jetten M.S.M."/>
            <person name="Mascher T."/>
            <person name="Medema M.H."/>
            <person name="Devos D.P."/>
            <person name="Kaster A.-K."/>
            <person name="Ovreas L."/>
            <person name="Rohde M."/>
            <person name="Galperin M.Y."/>
            <person name="Jogler C."/>
        </authorList>
    </citation>
    <scope>NUCLEOTIDE SEQUENCE [LARGE SCALE GENOMIC DNA]</scope>
    <source>
        <strain evidence="4 5">Mal48</strain>
    </source>
</reference>
<dbReference type="FunFam" id="3.40.50.720:FF:000080">
    <property type="entry name" value="Thiazole biosynthesis adenylyltransferase ThiF"/>
    <property type="match status" value="1"/>
</dbReference>
<dbReference type="GO" id="GO:0008641">
    <property type="term" value="F:ubiquitin-like modifier activating enzyme activity"/>
    <property type="evidence" value="ECO:0007669"/>
    <property type="project" value="InterPro"/>
</dbReference>
<dbReference type="Pfam" id="PF00899">
    <property type="entry name" value="ThiF"/>
    <property type="match status" value="1"/>
</dbReference>
<protein>
    <submittedName>
        <fullName evidence="4">Sulfur carrier protein ThiS adenylyltransferase</fullName>
        <ecNumber evidence="4">2.7.7.73</ecNumber>
    </submittedName>
</protein>
<gene>
    <name evidence="4" type="primary">thiF_1</name>
    <name evidence="4" type="ORF">Mal48_24280</name>
</gene>
<dbReference type="PANTHER" id="PTHR10953:SF102">
    <property type="entry name" value="ADENYLYLTRANSFERASE AND SULFURTRANSFERASE MOCS3"/>
    <property type="match status" value="1"/>
</dbReference>